<evidence type="ECO:0000313" key="3">
    <source>
        <dbReference type="Proteomes" id="UP000250369"/>
    </source>
</evidence>
<accession>A0A329LNN9</accession>
<sequence length="291" mass="34046">MPFTKKYSLDPHPPLALSWEEYEKRSLLEFNSLLETKGDKEKLFQTFFENNPAYLPGAFGIFGQSGHYPYAATVVTQPELTGLTTKIPDFMWLSCDSCNIYPILIEIEAPNKKWFTSEGRPHHKFVQARDQLTDWRMWFSNPNHRLLFYDYYGIPSSFHKGKAFKPIYVLIYGRRFEFENEPYLNEKRSSLTQNDEVFMTYDRIRPDIKARDMLCSKVKNQKYYAVSIPETIRLGPGVSSYYSLVIDKEGAVSKNKNLTVERSNFLLNRFSYWDAYGKKTDKGLENTGDKE</sequence>
<dbReference type="EMBL" id="QMFB01000056">
    <property type="protein sequence ID" value="RAV08722.1"/>
    <property type="molecule type" value="Genomic_DNA"/>
</dbReference>
<evidence type="ECO:0000313" key="2">
    <source>
        <dbReference type="EMBL" id="RAV08722.1"/>
    </source>
</evidence>
<dbReference type="Proteomes" id="UP000250369">
    <property type="component" value="Unassembled WGS sequence"/>
</dbReference>
<reference evidence="2 3" key="1">
    <citation type="journal article" date="2009" name="Int. J. Syst. Evol. Microbiol.">
        <title>Paenibacillus contaminans sp. nov., isolated from a contaminated laboratory plate.</title>
        <authorList>
            <person name="Chou J.H."/>
            <person name="Lee J.H."/>
            <person name="Lin M.C."/>
            <person name="Chang P.S."/>
            <person name="Arun A.B."/>
            <person name="Young C.C."/>
            <person name="Chen W.M."/>
        </authorList>
    </citation>
    <scope>NUCLEOTIDE SEQUENCE [LARGE SCALE GENOMIC DNA]</scope>
    <source>
        <strain evidence="2 3">CKOBP-6</strain>
    </source>
</reference>
<dbReference type="RefSeq" id="WP_113036758.1">
    <property type="nucleotide sequence ID" value="NZ_QMFB01000056.1"/>
</dbReference>
<feature type="domain" description="Shedu protein SduA C-terminal" evidence="1">
    <location>
        <begin position="40"/>
        <end position="203"/>
    </location>
</feature>
<dbReference type="AlphaFoldDB" id="A0A329LNN9"/>
<protein>
    <recommendedName>
        <fullName evidence="1">Shedu protein SduA C-terminal domain-containing protein</fullName>
    </recommendedName>
</protein>
<dbReference type="InterPro" id="IPR025359">
    <property type="entry name" value="SduA_C"/>
</dbReference>
<evidence type="ECO:0000259" key="1">
    <source>
        <dbReference type="Pfam" id="PF14082"/>
    </source>
</evidence>
<name>A0A329LNN9_9BACL</name>
<proteinExistence type="predicted"/>
<comment type="caution">
    <text evidence="2">The sequence shown here is derived from an EMBL/GenBank/DDBJ whole genome shotgun (WGS) entry which is preliminary data.</text>
</comment>
<organism evidence="2 3">
    <name type="scientific">Paenibacillus contaminans</name>
    <dbReference type="NCBI Taxonomy" id="450362"/>
    <lineage>
        <taxon>Bacteria</taxon>
        <taxon>Bacillati</taxon>
        <taxon>Bacillota</taxon>
        <taxon>Bacilli</taxon>
        <taxon>Bacillales</taxon>
        <taxon>Paenibacillaceae</taxon>
        <taxon>Paenibacillus</taxon>
    </lineage>
</organism>
<gene>
    <name evidence="2" type="ORF">DQG23_40625</name>
</gene>
<keyword evidence="3" id="KW-1185">Reference proteome</keyword>
<dbReference type="OrthoDB" id="7605024at2"/>
<dbReference type="Pfam" id="PF14082">
    <property type="entry name" value="SduA_C"/>
    <property type="match status" value="1"/>
</dbReference>